<dbReference type="Proteomes" id="UP000017396">
    <property type="component" value="Chromosome"/>
</dbReference>
<dbReference type="AlphaFoldDB" id="U5QEY2"/>
<feature type="region of interest" description="Disordered" evidence="2">
    <location>
        <begin position="296"/>
        <end position="315"/>
    </location>
</feature>
<gene>
    <name evidence="3" type="ORF">GKIL_1271</name>
</gene>
<dbReference type="SUPFAM" id="SSF69318">
    <property type="entry name" value="Integrin alpha N-terminal domain"/>
    <property type="match status" value="1"/>
</dbReference>
<dbReference type="KEGG" id="glj:GKIL_1271"/>
<accession>U5QEY2</accession>
<feature type="compositionally biased region" description="Acidic residues" evidence="2">
    <location>
        <begin position="306"/>
        <end position="315"/>
    </location>
</feature>
<reference evidence="3 4" key="1">
    <citation type="journal article" date="2013" name="PLoS ONE">
        <title>Cultivation and Complete Genome Sequencing of Gloeobacter kilaueensis sp. nov., from a Lava Cave in Kilauea Caldera, Hawai'i.</title>
        <authorList>
            <person name="Saw J.H."/>
            <person name="Schatz M."/>
            <person name="Brown M.V."/>
            <person name="Kunkel D.D."/>
            <person name="Foster J.S."/>
            <person name="Shick H."/>
            <person name="Christensen S."/>
            <person name="Hou S."/>
            <person name="Wan X."/>
            <person name="Donachie S.P."/>
        </authorList>
    </citation>
    <scope>NUCLEOTIDE SEQUENCE [LARGE SCALE GENOMIC DNA]</scope>
    <source>
        <strain evidence="4">JS</strain>
    </source>
</reference>
<dbReference type="InterPro" id="IPR028994">
    <property type="entry name" value="Integrin_alpha_N"/>
</dbReference>
<evidence type="ECO:0008006" key="5">
    <source>
        <dbReference type="Google" id="ProtNLM"/>
    </source>
</evidence>
<name>U5QEY2_GLOK1</name>
<evidence type="ECO:0000313" key="3">
    <source>
        <dbReference type="EMBL" id="AGY57517.1"/>
    </source>
</evidence>
<keyword evidence="4" id="KW-1185">Reference proteome</keyword>
<dbReference type="InterPro" id="IPR013517">
    <property type="entry name" value="FG-GAP"/>
</dbReference>
<organism evidence="3 4">
    <name type="scientific">Gloeobacter kilaueensis (strain ATCC BAA-2537 / CCAP 1431/1 / ULC 316 / JS1)</name>
    <dbReference type="NCBI Taxonomy" id="1183438"/>
    <lineage>
        <taxon>Bacteria</taxon>
        <taxon>Bacillati</taxon>
        <taxon>Cyanobacteriota</taxon>
        <taxon>Cyanophyceae</taxon>
        <taxon>Gloeobacterales</taxon>
        <taxon>Gloeobacteraceae</taxon>
        <taxon>Gloeobacter</taxon>
    </lineage>
</organism>
<dbReference type="Pfam" id="PF01839">
    <property type="entry name" value="FG-GAP"/>
    <property type="match status" value="1"/>
</dbReference>
<dbReference type="HOGENOM" id="CLU_870855_0_0_3"/>
<evidence type="ECO:0000256" key="2">
    <source>
        <dbReference type="SAM" id="MobiDB-lite"/>
    </source>
</evidence>
<proteinExistence type="predicted"/>
<keyword evidence="1" id="KW-0732">Signal</keyword>
<dbReference type="EMBL" id="CP003587">
    <property type="protein sequence ID" value="AGY57517.1"/>
    <property type="molecule type" value="Genomic_DNA"/>
</dbReference>
<protein>
    <recommendedName>
        <fullName evidence="5">FG-GAP repeat-containing protein</fullName>
    </recommendedName>
</protein>
<evidence type="ECO:0000313" key="4">
    <source>
        <dbReference type="Proteomes" id="UP000017396"/>
    </source>
</evidence>
<sequence length="315" mass="34924">MRSTKVDWWWLGGLIWLVAAGPLWAAPGIIFALQERSAVDSNGNLAPYPAIEFVAQIRGEQFRNPATPSETEYQFFSKNFLNGKPYLLWRKGEQVGSGTAVAPDKLPSLYGTIEAPLKSEQKLLPLSDLDLTIATDQPLKLKEHKPVAEEVLAIVDDLARAALVKQGIAEEQTKKVPRVWVSSAIVPGKPDAVVALYRYTSTLKQGGATFKRLTSLLLVAEQVNEKGQTTWQPQLTLLGLGNPENTTTYGPLIVADLNGDGYDDVLVRETRYDRWNYGVYSRYDGRWQSRYTGREGNYSNDLPAPAEEEQPSASP</sequence>
<evidence type="ECO:0000256" key="1">
    <source>
        <dbReference type="ARBA" id="ARBA00022729"/>
    </source>
</evidence>